<accession>A0ABV4U2W9</accession>
<keyword evidence="2" id="KW-1185">Reference proteome</keyword>
<dbReference type="SUPFAM" id="SSF51445">
    <property type="entry name" value="(Trans)glycosidases"/>
    <property type="match status" value="1"/>
</dbReference>
<dbReference type="EMBL" id="JBGUBD010000003">
    <property type="protein sequence ID" value="MFA9477932.1"/>
    <property type="molecule type" value="Genomic_DNA"/>
</dbReference>
<dbReference type="RefSeq" id="WP_425344856.1">
    <property type="nucleotide sequence ID" value="NZ_JBGUBD010000003.1"/>
</dbReference>
<reference evidence="1 2" key="1">
    <citation type="submission" date="2024-08" db="EMBL/GenBank/DDBJ databases">
        <title>Whole-genome sequencing of halo(alkali)philic microorganisms from hypersaline lakes.</title>
        <authorList>
            <person name="Sorokin D.Y."/>
            <person name="Merkel A.Y."/>
            <person name="Messina E."/>
            <person name="Yakimov M."/>
        </authorList>
    </citation>
    <scope>NUCLEOTIDE SEQUENCE [LARGE SCALE GENOMIC DNA]</scope>
    <source>
        <strain evidence="1 2">AB-hyl4</strain>
    </source>
</reference>
<gene>
    <name evidence="1" type="ORF">ACERK3_06430</name>
</gene>
<evidence type="ECO:0008006" key="3">
    <source>
        <dbReference type="Google" id="ProtNLM"/>
    </source>
</evidence>
<dbReference type="InterPro" id="IPR017853">
    <property type="entry name" value="GH"/>
</dbReference>
<organism evidence="1 2">
    <name type="scientific">Natronomicrosphaera hydrolytica</name>
    <dbReference type="NCBI Taxonomy" id="3242702"/>
    <lineage>
        <taxon>Bacteria</taxon>
        <taxon>Pseudomonadati</taxon>
        <taxon>Planctomycetota</taxon>
        <taxon>Phycisphaerae</taxon>
        <taxon>Phycisphaerales</taxon>
        <taxon>Phycisphaeraceae</taxon>
        <taxon>Natronomicrosphaera</taxon>
    </lineage>
</organism>
<protein>
    <recommendedName>
        <fullName evidence="3">Alpha-galactosidase</fullName>
    </recommendedName>
</protein>
<comment type="caution">
    <text evidence="1">The sequence shown here is derived from an EMBL/GenBank/DDBJ whole genome shotgun (WGS) entry which is preliminary data.</text>
</comment>
<name>A0ABV4U2W9_9BACT</name>
<proteinExistence type="predicted"/>
<dbReference type="Gene3D" id="3.20.20.70">
    <property type="entry name" value="Aldolase class I"/>
    <property type="match status" value="1"/>
</dbReference>
<sequence length="678" mass="74755">MGDLHSSCYADLSGGLLVIGNTLFERRWALAGRSLTVRSVLDKRRGVEWAQPGADLPVWRHPQLVLPAGDDATGGAGLETAVDDLAGAAEPHLRADLVLTRGGAKQVFRFRVWDALPVVLYSVFCEGADGAWGTIDEPELVDVAGRHYRPTADRLDSFDLAQPQASWQVTALLGRTDWRDTLVESCEGVLFPKQTARRAGHLLHVRAWHGEAGLAAIKLAPPFEEQINTDDCDFALSASNLSICGSGVSRHELAAGEPTETYRVAVGVTDGQPTSGAALFRALMRRLSPPRVPAEGAVFANNWGGGGGTQVLSQAFVEAELKAAGRLGVTQYQIDAGWHHGDARQLHVEQLEPASTSTVSDRFWDVDTSRFPDGLSEVAKYAAARGVRLGLWYCLDRANDYEHWRRDLATMLDLWRNCQVTQFKIDGLSLGSRLAERRVAALFAELFRESQGQVAITLDVTGGRARRLGTCCASEHIADYFLENRYLRNGSYHPHRTLRNVWQLARFIPTYRLQVEWLDTARYEETYGDHPLAPARFGTAYSLATTLFARPLAWMHLQHLPTDTAASVQRLLRAYLPHQHDILAGEVDPIGEEPSGAAWTGFCSRRNDSEGYLLVFREVNDRPSCRIALPGMAGGVGVTLHRIVGDGRQRKLSLDSEGRGLFKLAQPRSFALYRYVLA</sequence>
<dbReference type="InterPro" id="IPR013785">
    <property type="entry name" value="Aldolase_TIM"/>
</dbReference>
<evidence type="ECO:0000313" key="2">
    <source>
        <dbReference type="Proteomes" id="UP001575105"/>
    </source>
</evidence>
<dbReference type="Proteomes" id="UP001575105">
    <property type="component" value="Unassembled WGS sequence"/>
</dbReference>
<evidence type="ECO:0000313" key="1">
    <source>
        <dbReference type="EMBL" id="MFA9477932.1"/>
    </source>
</evidence>